<dbReference type="Proteomes" id="UP001063350">
    <property type="component" value="Chromosome"/>
</dbReference>
<evidence type="ECO:0000313" key="2">
    <source>
        <dbReference type="EMBL" id="BCO08564.1"/>
    </source>
</evidence>
<accession>A0A915TZC4</accession>
<dbReference type="KEGG" id="ddu:GF1_09400"/>
<feature type="region of interest" description="Disordered" evidence="1">
    <location>
        <begin position="210"/>
        <end position="232"/>
    </location>
</feature>
<reference evidence="2" key="1">
    <citation type="submission" date="2020-12" db="EMBL/GenBank/DDBJ databases">
        <title>Desulfobium dissulfuricans gen. nov., sp. nov., a novel mesophilic, sulfate-reducing bacterium isolated from a deep-sea hydrothermal vent.</title>
        <authorList>
            <person name="Hashimoto Y."/>
            <person name="Tame A."/>
            <person name="Sawayama S."/>
            <person name="Miyazaki J."/>
            <person name="Takai K."/>
            <person name="Nakagawa S."/>
        </authorList>
    </citation>
    <scope>NUCLEOTIDE SEQUENCE</scope>
    <source>
        <strain evidence="2">GF1</strain>
    </source>
</reference>
<dbReference type="InterPro" id="IPR036280">
    <property type="entry name" value="Multihaem_cyt_sf"/>
</dbReference>
<keyword evidence="3" id="KW-1185">Reference proteome</keyword>
<protein>
    <submittedName>
        <fullName evidence="2">Uncharacterized protein</fullName>
    </submittedName>
</protein>
<dbReference type="Pfam" id="PF11783">
    <property type="entry name" value="Cytochrome_cB"/>
    <property type="match status" value="1"/>
</dbReference>
<dbReference type="InterPro" id="IPR024673">
    <property type="entry name" value="Octahem_Cyt_c"/>
</dbReference>
<organism evidence="2 3">
    <name type="scientific">Desulfolithobacter dissulfuricans</name>
    <dbReference type="NCBI Taxonomy" id="2795293"/>
    <lineage>
        <taxon>Bacteria</taxon>
        <taxon>Pseudomonadati</taxon>
        <taxon>Thermodesulfobacteriota</taxon>
        <taxon>Desulfobulbia</taxon>
        <taxon>Desulfobulbales</taxon>
        <taxon>Desulfobulbaceae</taxon>
        <taxon>Desulfolithobacter</taxon>
    </lineage>
</organism>
<feature type="compositionally biased region" description="Acidic residues" evidence="1">
    <location>
        <begin position="220"/>
        <end position="232"/>
    </location>
</feature>
<dbReference type="EMBL" id="AP024233">
    <property type="protein sequence ID" value="BCO08564.1"/>
    <property type="molecule type" value="Genomic_DNA"/>
</dbReference>
<dbReference type="RefSeq" id="WP_267928469.1">
    <property type="nucleotide sequence ID" value="NZ_AP024233.1"/>
</dbReference>
<dbReference type="SUPFAM" id="SSF48695">
    <property type="entry name" value="Multiheme cytochromes"/>
    <property type="match status" value="1"/>
</dbReference>
<proteinExistence type="predicted"/>
<gene>
    <name evidence="2" type="ORF">GF1_09400</name>
</gene>
<evidence type="ECO:0000313" key="3">
    <source>
        <dbReference type="Proteomes" id="UP001063350"/>
    </source>
</evidence>
<dbReference type="AlphaFoldDB" id="A0A915TZC4"/>
<evidence type="ECO:0000256" key="1">
    <source>
        <dbReference type="SAM" id="MobiDB-lite"/>
    </source>
</evidence>
<name>A0A915TZC4_9BACT</name>
<sequence>MPWPGPHQLARLNEHGRKISCQTCHIPRFGRTAPAPVTWNWVMGNQTGTISRLLADGRRDIILDRNGFTLARNIEPQYLWSDGSELLYRRGTRIRPDQLTAIQQPAPRSPQAKITPFSAVYATQLYDARYRYLISPQLADTSTRLFSEKPWNDTAREGMNSIRLPYSGAFGFTTTVTYRTVNHGVSAIEQALDCLDCHGQRGRMDWQRLGYDQDPWSDTVEQEPPNEELGDR</sequence>